<name>A0A820T202_9BILA</name>
<reference evidence="2" key="1">
    <citation type="submission" date="2021-02" db="EMBL/GenBank/DDBJ databases">
        <authorList>
            <person name="Nowell W R."/>
        </authorList>
    </citation>
    <scope>NUCLEOTIDE SEQUENCE</scope>
</reference>
<feature type="transmembrane region" description="Helical" evidence="1">
    <location>
        <begin position="26"/>
        <end position="42"/>
    </location>
</feature>
<sequence length="80" mass="9480">TETFVNVQNNPLGNAQLQFAESLTATIYYTFFSFPFYIYIIVSKRFRQQLIYVLSRIYNHFRRPLPIVNNQIAPETTNIN</sequence>
<evidence type="ECO:0000256" key="1">
    <source>
        <dbReference type="SAM" id="Phobius"/>
    </source>
</evidence>
<evidence type="ECO:0000313" key="2">
    <source>
        <dbReference type="EMBL" id="CAF4465096.1"/>
    </source>
</evidence>
<proteinExistence type="predicted"/>
<dbReference type="AlphaFoldDB" id="A0A820T202"/>
<evidence type="ECO:0000313" key="3">
    <source>
        <dbReference type="Proteomes" id="UP000663881"/>
    </source>
</evidence>
<organism evidence="2 3">
    <name type="scientific">Adineta steineri</name>
    <dbReference type="NCBI Taxonomy" id="433720"/>
    <lineage>
        <taxon>Eukaryota</taxon>
        <taxon>Metazoa</taxon>
        <taxon>Spiralia</taxon>
        <taxon>Gnathifera</taxon>
        <taxon>Rotifera</taxon>
        <taxon>Eurotatoria</taxon>
        <taxon>Bdelloidea</taxon>
        <taxon>Adinetida</taxon>
        <taxon>Adinetidae</taxon>
        <taxon>Adineta</taxon>
    </lineage>
</organism>
<accession>A0A820T202</accession>
<feature type="non-terminal residue" evidence="2">
    <location>
        <position position="80"/>
    </location>
</feature>
<gene>
    <name evidence="2" type="ORF">OKA104_LOCUS54920</name>
</gene>
<dbReference type="EMBL" id="CAJOAY010037620">
    <property type="protein sequence ID" value="CAF4465096.1"/>
    <property type="molecule type" value="Genomic_DNA"/>
</dbReference>
<comment type="caution">
    <text evidence="2">The sequence shown here is derived from an EMBL/GenBank/DDBJ whole genome shotgun (WGS) entry which is preliminary data.</text>
</comment>
<keyword evidence="1" id="KW-0812">Transmembrane</keyword>
<keyword evidence="1" id="KW-1133">Transmembrane helix</keyword>
<keyword evidence="1" id="KW-0472">Membrane</keyword>
<protein>
    <submittedName>
        <fullName evidence="2">Uncharacterized protein</fullName>
    </submittedName>
</protein>
<dbReference type="Proteomes" id="UP000663881">
    <property type="component" value="Unassembled WGS sequence"/>
</dbReference>